<reference evidence="2" key="1">
    <citation type="journal article" date="2014" name="Front. Microbiol.">
        <title>High frequency of phylogenetically diverse reductive dehalogenase-homologous genes in deep subseafloor sedimentary metagenomes.</title>
        <authorList>
            <person name="Kawai M."/>
            <person name="Futagami T."/>
            <person name="Toyoda A."/>
            <person name="Takaki Y."/>
            <person name="Nishi S."/>
            <person name="Hori S."/>
            <person name="Arai W."/>
            <person name="Tsubouchi T."/>
            <person name="Morono Y."/>
            <person name="Uchiyama I."/>
            <person name="Ito T."/>
            <person name="Fujiyama A."/>
            <person name="Inagaki F."/>
            <person name="Takami H."/>
        </authorList>
    </citation>
    <scope>NUCLEOTIDE SEQUENCE</scope>
    <source>
        <strain evidence="2">Expedition CK06-06</strain>
    </source>
</reference>
<protein>
    <recommendedName>
        <fullName evidence="3">Collagen-like protein</fullName>
    </recommendedName>
</protein>
<evidence type="ECO:0000313" key="2">
    <source>
        <dbReference type="EMBL" id="GAH81750.1"/>
    </source>
</evidence>
<evidence type="ECO:0008006" key="3">
    <source>
        <dbReference type="Google" id="ProtNLM"/>
    </source>
</evidence>
<accession>X1JJS8</accession>
<keyword evidence="1" id="KW-1133">Transmembrane helix</keyword>
<gene>
    <name evidence="2" type="ORF">S03H2_61211</name>
</gene>
<keyword evidence="1" id="KW-0812">Transmembrane</keyword>
<feature type="non-terminal residue" evidence="2">
    <location>
        <position position="1"/>
    </location>
</feature>
<proteinExistence type="predicted"/>
<sequence length="212" mass="23286">DEKIWIRNVVIVSMLITVVLSTAIFYGFVMNVPAVQDALLGPQGEQGILGAQGIPGKRGDVGLTGSQGVQGEAGPQGVQGVQGPIGPIGPQGEAFALVGEWVKTYDGFWEYDDLDDWTYTFTSESDFIMVQPYYMYQGDNPENGFMALDIYEGKYTVGTPLIEWVNSYDWGGTSLMVLGKGTYTIEATTNYFTDIWICVWEFIPKNSDNSVV</sequence>
<name>X1JJS8_9ZZZZ</name>
<comment type="caution">
    <text evidence="2">The sequence shown here is derived from an EMBL/GenBank/DDBJ whole genome shotgun (WGS) entry which is preliminary data.</text>
</comment>
<feature type="transmembrane region" description="Helical" evidence="1">
    <location>
        <begin position="9"/>
        <end position="29"/>
    </location>
</feature>
<dbReference type="Pfam" id="PF01391">
    <property type="entry name" value="Collagen"/>
    <property type="match status" value="1"/>
</dbReference>
<evidence type="ECO:0000256" key="1">
    <source>
        <dbReference type="SAM" id="Phobius"/>
    </source>
</evidence>
<dbReference type="EMBL" id="BARU01039496">
    <property type="protein sequence ID" value="GAH81750.1"/>
    <property type="molecule type" value="Genomic_DNA"/>
</dbReference>
<dbReference type="AlphaFoldDB" id="X1JJS8"/>
<dbReference type="InterPro" id="IPR008160">
    <property type="entry name" value="Collagen"/>
</dbReference>
<keyword evidence="1" id="KW-0472">Membrane</keyword>
<organism evidence="2">
    <name type="scientific">marine sediment metagenome</name>
    <dbReference type="NCBI Taxonomy" id="412755"/>
    <lineage>
        <taxon>unclassified sequences</taxon>
        <taxon>metagenomes</taxon>
        <taxon>ecological metagenomes</taxon>
    </lineage>
</organism>